<evidence type="ECO:0000313" key="2">
    <source>
        <dbReference type="Proteomes" id="UP000239899"/>
    </source>
</evidence>
<dbReference type="OrthoDB" id="507640at2759"/>
<name>A0A2P6U290_CHLSO</name>
<comment type="caution">
    <text evidence="1">The sequence shown here is derived from an EMBL/GenBank/DDBJ whole genome shotgun (WGS) entry which is preliminary data.</text>
</comment>
<dbReference type="Proteomes" id="UP000239899">
    <property type="component" value="Unassembled WGS sequence"/>
</dbReference>
<gene>
    <name evidence="1" type="ORF">C2E21_1254</name>
</gene>
<accession>A0A2P6U290</accession>
<reference evidence="1 2" key="1">
    <citation type="journal article" date="2018" name="Plant J.">
        <title>Genome sequences of Chlorella sorokiniana UTEX 1602 and Micractinium conductrix SAG 241.80: implications to maltose excretion by a green alga.</title>
        <authorList>
            <person name="Arriola M.B."/>
            <person name="Velmurugan N."/>
            <person name="Zhang Y."/>
            <person name="Plunkett M.H."/>
            <person name="Hondzo H."/>
            <person name="Barney B.M."/>
        </authorList>
    </citation>
    <scope>NUCLEOTIDE SEQUENCE [LARGE SCALE GENOMIC DNA]</scope>
    <source>
        <strain evidence="2">UTEX 1602</strain>
    </source>
</reference>
<keyword evidence="2" id="KW-1185">Reference proteome</keyword>
<dbReference type="GO" id="GO:0005524">
    <property type="term" value="F:ATP binding"/>
    <property type="evidence" value="ECO:0007669"/>
    <property type="project" value="UniProtKB-KW"/>
</dbReference>
<keyword evidence="1" id="KW-0547">Nucleotide-binding</keyword>
<proteinExistence type="predicted"/>
<evidence type="ECO:0000313" key="1">
    <source>
        <dbReference type="EMBL" id="PRW60424.1"/>
    </source>
</evidence>
<sequence>MGTAALLHPAALLEYCGRHLPVSRACIERSEVLSSLLRQAVGTQGGKPCLALDSSQVASLQRLVGQPLPPLSLERFLAALGSGSGQKSVLERCSEVEQVIQILKLADWFSAHELRQACDERLCTLLHGLSNRQQVSDSREEAASQALEAGVQHCLTKTVGWLLPWALQQLSRGDKDCPGAAAAEQLSGELRSQQQTAWFQDRAARRRRRLHACLMADDQLKVLLMEQQWWAQHDDFEHCCGECGASPSDVRPAFDITGEAWLFSRDGRSYRAAAAHFAHLLVERNWGLTPAGSGFERLALAAFEAGGAAAPQPQWQQCLAHTCSVSSVGCGRSE</sequence>
<protein>
    <submittedName>
        <fullName evidence="1">Thiamine ABC transporter ATP-binding</fullName>
    </submittedName>
</protein>
<keyword evidence="1" id="KW-0067">ATP-binding</keyword>
<dbReference type="AlphaFoldDB" id="A0A2P6U290"/>
<organism evidence="1 2">
    <name type="scientific">Chlorella sorokiniana</name>
    <name type="common">Freshwater green alga</name>
    <dbReference type="NCBI Taxonomy" id="3076"/>
    <lineage>
        <taxon>Eukaryota</taxon>
        <taxon>Viridiplantae</taxon>
        <taxon>Chlorophyta</taxon>
        <taxon>core chlorophytes</taxon>
        <taxon>Trebouxiophyceae</taxon>
        <taxon>Chlorellales</taxon>
        <taxon>Chlorellaceae</taxon>
        <taxon>Chlorella clade</taxon>
        <taxon>Chlorella</taxon>
    </lineage>
</organism>
<dbReference type="EMBL" id="LHPG02000002">
    <property type="protein sequence ID" value="PRW60424.1"/>
    <property type="molecule type" value="Genomic_DNA"/>
</dbReference>